<dbReference type="Gene3D" id="3.40.50.720">
    <property type="entry name" value="NAD(P)-binding Rossmann-like Domain"/>
    <property type="match status" value="1"/>
</dbReference>
<dbReference type="Proteomes" id="UP000186601">
    <property type="component" value="Unassembled WGS sequence"/>
</dbReference>
<sequence length="377" mass="40928">MTLEELVLLPLCGVPAHRAIRTLADVISPSKTRPNAEDPHRRQPRVFIIQAHDGPGAMAVQMLARRGVNVCVQVPDSAARDDTNEGDDEDTDTPVTVRRSPSSSTKAKQTRYDRLEARLRAWGADEICVGEPLEVLERMIEDGRSFDGVLDTVGGAEIWERSRKILLADPELDPLLQSSPLSPSTPTTPGTISSSGNSHSSRASSNSNKRGFTMTQFTTLVGDTPSRPIPTAHDNLRSGFRSFGRSSSTGSRSRSRSPTRSLAKSSTSVLSSPSKDSLGPLLRRNTLTRVKAQKRTVSYAWVCAAADVDFEGEDVRDSLGALISMVEQGWIRPWVGDSREGSKVVPFDQAPEAFRRHGDEIVGLLKDGGTCIVKVVS</sequence>
<protein>
    <submittedName>
        <fullName evidence="2">Uncharacterized protein</fullName>
    </submittedName>
</protein>
<feature type="compositionally biased region" description="Low complexity" evidence="1">
    <location>
        <begin position="237"/>
        <end position="278"/>
    </location>
</feature>
<dbReference type="PANTHER" id="PTHR11695:SF294">
    <property type="entry name" value="RETICULON-4-INTERACTING PROTEIN 1, MITOCHONDRIAL"/>
    <property type="match status" value="1"/>
</dbReference>
<dbReference type="InterPro" id="IPR050700">
    <property type="entry name" value="YIM1/Zinc_Alcohol_DH_Fams"/>
</dbReference>
<dbReference type="InterPro" id="IPR036291">
    <property type="entry name" value="NAD(P)-bd_dom_sf"/>
</dbReference>
<dbReference type="OrthoDB" id="201656at2759"/>
<feature type="compositionally biased region" description="Low complexity" evidence="1">
    <location>
        <begin position="175"/>
        <end position="208"/>
    </location>
</feature>
<organism evidence="2 3">
    <name type="scientific">Hermanssonia centrifuga</name>
    <dbReference type="NCBI Taxonomy" id="98765"/>
    <lineage>
        <taxon>Eukaryota</taxon>
        <taxon>Fungi</taxon>
        <taxon>Dikarya</taxon>
        <taxon>Basidiomycota</taxon>
        <taxon>Agaricomycotina</taxon>
        <taxon>Agaricomycetes</taxon>
        <taxon>Polyporales</taxon>
        <taxon>Meruliaceae</taxon>
        <taxon>Hermanssonia</taxon>
    </lineage>
</organism>
<proteinExistence type="predicted"/>
<dbReference type="STRING" id="98765.A0A2R6RPQ0"/>
<evidence type="ECO:0000313" key="3">
    <source>
        <dbReference type="Proteomes" id="UP000186601"/>
    </source>
</evidence>
<dbReference type="GO" id="GO:0005739">
    <property type="term" value="C:mitochondrion"/>
    <property type="evidence" value="ECO:0007669"/>
    <property type="project" value="TreeGrafter"/>
</dbReference>
<gene>
    <name evidence="2" type="ORF">PHLCEN_2v2250</name>
</gene>
<comment type="caution">
    <text evidence="2">The sequence shown here is derived from an EMBL/GenBank/DDBJ whole genome shotgun (WGS) entry which is preliminary data.</text>
</comment>
<dbReference type="EMBL" id="MLYV02000207">
    <property type="protein sequence ID" value="PSS32008.1"/>
    <property type="molecule type" value="Genomic_DNA"/>
</dbReference>
<dbReference type="AlphaFoldDB" id="A0A2R6RPQ0"/>
<feature type="region of interest" description="Disordered" evidence="1">
    <location>
        <begin position="175"/>
        <end position="280"/>
    </location>
</feature>
<keyword evidence="3" id="KW-1185">Reference proteome</keyword>
<name>A0A2R6RPQ0_9APHY</name>
<reference evidence="2 3" key="1">
    <citation type="submission" date="2018-02" db="EMBL/GenBank/DDBJ databases">
        <title>Genome sequence of the basidiomycete white-rot fungus Phlebia centrifuga.</title>
        <authorList>
            <person name="Granchi Z."/>
            <person name="Peng M."/>
            <person name="de Vries R.P."/>
            <person name="Hilden K."/>
            <person name="Makela M.R."/>
            <person name="Grigoriev I."/>
            <person name="Riley R."/>
        </authorList>
    </citation>
    <scope>NUCLEOTIDE SEQUENCE [LARGE SCALE GENOMIC DNA]</scope>
    <source>
        <strain evidence="2 3">FBCC195</strain>
    </source>
</reference>
<evidence type="ECO:0000313" key="2">
    <source>
        <dbReference type="EMBL" id="PSS32008.1"/>
    </source>
</evidence>
<feature type="compositionally biased region" description="Polar residues" evidence="1">
    <location>
        <begin position="209"/>
        <end position="221"/>
    </location>
</feature>
<dbReference type="SUPFAM" id="SSF51735">
    <property type="entry name" value="NAD(P)-binding Rossmann-fold domains"/>
    <property type="match status" value="1"/>
</dbReference>
<accession>A0A2R6RPQ0</accession>
<feature type="region of interest" description="Disordered" evidence="1">
    <location>
        <begin position="76"/>
        <end position="108"/>
    </location>
</feature>
<evidence type="ECO:0000256" key="1">
    <source>
        <dbReference type="SAM" id="MobiDB-lite"/>
    </source>
</evidence>
<dbReference type="PANTHER" id="PTHR11695">
    <property type="entry name" value="ALCOHOL DEHYDROGENASE RELATED"/>
    <property type="match status" value="1"/>
</dbReference>